<evidence type="ECO:0000256" key="1">
    <source>
        <dbReference type="SAM" id="MobiDB-lite"/>
    </source>
</evidence>
<dbReference type="Proteomes" id="UP001281410">
    <property type="component" value="Unassembled WGS sequence"/>
</dbReference>
<feature type="region of interest" description="Disordered" evidence="1">
    <location>
        <begin position="1"/>
        <end position="24"/>
    </location>
</feature>
<protein>
    <submittedName>
        <fullName evidence="2">Uncharacterized protein</fullName>
    </submittedName>
</protein>
<dbReference type="EMBL" id="JANJYJ010000010">
    <property type="protein sequence ID" value="KAK3184108.1"/>
    <property type="molecule type" value="Genomic_DNA"/>
</dbReference>
<name>A0AAD9ZLU3_9ROSI</name>
<accession>A0AAD9ZLU3</accession>
<proteinExistence type="predicted"/>
<reference evidence="2" key="1">
    <citation type="journal article" date="2023" name="Plant J.">
        <title>Genome sequences and population genomics provide insights into the demographic history, inbreeding, and mutation load of two 'living fossil' tree species of Dipteronia.</title>
        <authorList>
            <person name="Feng Y."/>
            <person name="Comes H.P."/>
            <person name="Chen J."/>
            <person name="Zhu S."/>
            <person name="Lu R."/>
            <person name="Zhang X."/>
            <person name="Li P."/>
            <person name="Qiu J."/>
            <person name="Olsen K.M."/>
            <person name="Qiu Y."/>
        </authorList>
    </citation>
    <scope>NUCLEOTIDE SEQUENCE</scope>
    <source>
        <strain evidence="2">NBL</strain>
    </source>
</reference>
<comment type="caution">
    <text evidence="2">The sequence shown here is derived from an EMBL/GenBank/DDBJ whole genome shotgun (WGS) entry which is preliminary data.</text>
</comment>
<keyword evidence="3" id="KW-1185">Reference proteome</keyword>
<sequence>MTTRSKTQENTTSPPKFKPSLPKNQYTSLQDMMQFVTEWFDFEESEKASCDWSENKAVDCGNCFHENLVNEHCDGKFEKENVDMESEFDASDLNIDAWEISNVVSIRLINGQQINMLVWDMLASNMYFLTLLMKILKMMSSGKK</sequence>
<feature type="compositionally biased region" description="Polar residues" evidence="1">
    <location>
        <begin position="1"/>
        <end position="14"/>
    </location>
</feature>
<evidence type="ECO:0000313" key="2">
    <source>
        <dbReference type="EMBL" id="KAK3184108.1"/>
    </source>
</evidence>
<gene>
    <name evidence="2" type="ORF">Dsin_031394</name>
</gene>
<organism evidence="2 3">
    <name type="scientific">Dipteronia sinensis</name>
    <dbReference type="NCBI Taxonomy" id="43782"/>
    <lineage>
        <taxon>Eukaryota</taxon>
        <taxon>Viridiplantae</taxon>
        <taxon>Streptophyta</taxon>
        <taxon>Embryophyta</taxon>
        <taxon>Tracheophyta</taxon>
        <taxon>Spermatophyta</taxon>
        <taxon>Magnoliopsida</taxon>
        <taxon>eudicotyledons</taxon>
        <taxon>Gunneridae</taxon>
        <taxon>Pentapetalae</taxon>
        <taxon>rosids</taxon>
        <taxon>malvids</taxon>
        <taxon>Sapindales</taxon>
        <taxon>Sapindaceae</taxon>
        <taxon>Hippocastanoideae</taxon>
        <taxon>Acereae</taxon>
        <taxon>Dipteronia</taxon>
    </lineage>
</organism>
<dbReference type="AlphaFoldDB" id="A0AAD9ZLU3"/>
<evidence type="ECO:0000313" key="3">
    <source>
        <dbReference type="Proteomes" id="UP001281410"/>
    </source>
</evidence>